<accession>A0A7W4IHC7</accession>
<dbReference type="AlphaFoldDB" id="A0A7W4IHC7"/>
<dbReference type="EMBL" id="JABEQJ010000070">
    <property type="protein sequence ID" value="MBB2162871.1"/>
    <property type="molecule type" value="Genomic_DNA"/>
</dbReference>
<feature type="region of interest" description="Disordered" evidence="1">
    <location>
        <begin position="22"/>
        <end position="44"/>
    </location>
</feature>
<organism evidence="2 3">
    <name type="scientific">Gluconacetobacter sacchari</name>
    <dbReference type="NCBI Taxonomy" id="92759"/>
    <lineage>
        <taxon>Bacteria</taxon>
        <taxon>Pseudomonadati</taxon>
        <taxon>Pseudomonadota</taxon>
        <taxon>Alphaproteobacteria</taxon>
        <taxon>Acetobacterales</taxon>
        <taxon>Acetobacteraceae</taxon>
        <taxon>Gluconacetobacter</taxon>
    </lineage>
</organism>
<dbReference type="RefSeq" id="WP_182999682.1">
    <property type="nucleotide sequence ID" value="NZ_JABEQJ010000070.1"/>
</dbReference>
<protein>
    <submittedName>
        <fullName evidence="2">Uncharacterized protein</fullName>
    </submittedName>
</protein>
<comment type="caution">
    <text evidence="2">The sequence shown here is derived from an EMBL/GenBank/DDBJ whole genome shotgun (WGS) entry which is preliminary data.</text>
</comment>
<feature type="compositionally biased region" description="Low complexity" evidence="1">
    <location>
        <begin position="29"/>
        <end position="44"/>
    </location>
</feature>
<evidence type="ECO:0000313" key="2">
    <source>
        <dbReference type="EMBL" id="MBB2162871.1"/>
    </source>
</evidence>
<evidence type="ECO:0000313" key="3">
    <source>
        <dbReference type="Proteomes" id="UP000589085"/>
    </source>
</evidence>
<reference evidence="2 3" key="1">
    <citation type="submission" date="2020-04" db="EMBL/GenBank/DDBJ databases">
        <title>Description of novel Gluconacetobacter.</title>
        <authorList>
            <person name="Sombolestani A."/>
        </authorList>
    </citation>
    <scope>NUCLEOTIDE SEQUENCE [LARGE SCALE GENOMIC DNA]</scope>
    <source>
        <strain evidence="2 3">LMG 19747</strain>
    </source>
</reference>
<proteinExistence type="predicted"/>
<name>A0A7W4IHC7_9PROT</name>
<sequence>MTTVSAVQSAAIYLSASKNDSSTQELDNTATKTSGYSSSSTSHSGDTITLSAAATAALAATSSTTTDSQAAYYAQFFPTRSGTSASFGENVLDPAATTISTGLSASGIAQAARASMDAEYTSMDASGKPFNYDSANGTDWYTLMSGLDRTALAAVSSNQGGLFSTKEQGMAQYIMLQQEQLATGNYSGPMDLESKFIPAPASGQGYSIDSSDATVSNRSNVTYSSIASSKNLSMYLDKSGSYEKSTIGWAFNRASVQTAYEEEMGAANKPVDSKYVSNLSIVGMLSELMKNAQKAHVRSNPSVLNVTDLFNETWAKGHEAAIQAALTTTRKELGFSQS</sequence>
<dbReference type="Proteomes" id="UP000589085">
    <property type="component" value="Unassembled WGS sequence"/>
</dbReference>
<evidence type="ECO:0000256" key="1">
    <source>
        <dbReference type="SAM" id="MobiDB-lite"/>
    </source>
</evidence>
<gene>
    <name evidence="2" type="ORF">HLH48_22595</name>
</gene>